<name>F9DHK2_9BACT</name>
<dbReference type="Proteomes" id="UP000004123">
    <property type="component" value="Unassembled WGS sequence"/>
</dbReference>
<organism evidence="1 2">
    <name type="scientific">Prevotella pallens ATCC 700821</name>
    <dbReference type="NCBI Taxonomy" id="997353"/>
    <lineage>
        <taxon>Bacteria</taxon>
        <taxon>Pseudomonadati</taxon>
        <taxon>Bacteroidota</taxon>
        <taxon>Bacteroidia</taxon>
        <taxon>Bacteroidales</taxon>
        <taxon>Prevotellaceae</taxon>
        <taxon>Prevotella</taxon>
    </lineage>
</organism>
<dbReference type="HOGENOM" id="CLU_2900468_0_0_10"/>
<sequence length="62" mass="7346">MPANIQLVFYRNPKNPKADMLVKALLNEEEATMPLPATSTPFYYRWTDFKKFYLARLNAYNQ</sequence>
<evidence type="ECO:0000313" key="2">
    <source>
        <dbReference type="Proteomes" id="UP000004123"/>
    </source>
</evidence>
<comment type="caution">
    <text evidence="1">The sequence shown here is derived from an EMBL/GenBank/DDBJ whole genome shotgun (WGS) entry which is preliminary data.</text>
</comment>
<dbReference type="InterPro" id="IPR029033">
    <property type="entry name" value="His_PPase_superfam"/>
</dbReference>
<dbReference type="EMBL" id="AFPY01000051">
    <property type="protein sequence ID" value="EGQ18451.1"/>
    <property type="molecule type" value="Genomic_DNA"/>
</dbReference>
<evidence type="ECO:0000313" key="1">
    <source>
        <dbReference type="EMBL" id="EGQ18451.1"/>
    </source>
</evidence>
<proteinExistence type="predicted"/>
<reference evidence="1 2" key="1">
    <citation type="submission" date="2011-04" db="EMBL/GenBank/DDBJ databases">
        <authorList>
            <person name="Muzny D."/>
            <person name="Qin X."/>
            <person name="Deng J."/>
            <person name="Jiang H."/>
            <person name="Liu Y."/>
            <person name="Qu J."/>
            <person name="Song X.-Z."/>
            <person name="Zhang L."/>
            <person name="Thornton R."/>
            <person name="Coyle M."/>
            <person name="Francisco L."/>
            <person name="Jackson L."/>
            <person name="Javaid M."/>
            <person name="Korchina V."/>
            <person name="Kovar C."/>
            <person name="Mata R."/>
            <person name="Mathew T."/>
            <person name="Ngo R."/>
            <person name="Nguyen L."/>
            <person name="Nguyen N."/>
            <person name="Okwuonu G."/>
            <person name="Ongeri F."/>
            <person name="Pham C."/>
            <person name="Simmons D."/>
            <person name="Wilczek-Boney K."/>
            <person name="Hale W."/>
            <person name="Jakkamsetti A."/>
            <person name="Pham P."/>
            <person name="Ruth R."/>
            <person name="San Lucas F."/>
            <person name="Warren J."/>
            <person name="Zhang J."/>
            <person name="Zhao Z."/>
            <person name="Zhou C."/>
            <person name="Zhu D."/>
            <person name="Lee S."/>
            <person name="Bess C."/>
            <person name="Blankenburg K."/>
            <person name="Forbes L."/>
            <person name="Fu Q."/>
            <person name="Gubbala S."/>
            <person name="Hirani K."/>
            <person name="Jayaseelan J.C."/>
            <person name="Lara F."/>
            <person name="Munidasa M."/>
            <person name="Palculict T."/>
            <person name="Patil S."/>
            <person name="Pu L.-L."/>
            <person name="Saada N."/>
            <person name="Tang L."/>
            <person name="Weissenberger G."/>
            <person name="Zhu Y."/>
            <person name="Hemphill L."/>
            <person name="Shang Y."/>
            <person name="Youmans B."/>
            <person name="Ayvaz T."/>
            <person name="Ross M."/>
            <person name="Santibanez J."/>
            <person name="Aqrawi P."/>
            <person name="Gross S."/>
            <person name="Joshi V."/>
            <person name="Fowler G."/>
            <person name="Nazareth L."/>
            <person name="Reid J."/>
            <person name="Worley K."/>
            <person name="Petrosino J."/>
            <person name="Highlander S."/>
            <person name="Gibbs R."/>
        </authorList>
    </citation>
    <scope>NUCLEOTIDE SEQUENCE [LARGE SCALE GENOMIC DNA]</scope>
    <source>
        <strain evidence="1 2">ATCC 700821</strain>
    </source>
</reference>
<dbReference type="Gene3D" id="3.40.50.1240">
    <property type="entry name" value="Phosphoglycerate mutase-like"/>
    <property type="match status" value="1"/>
</dbReference>
<gene>
    <name evidence="1" type="ORF">HMPREF9144_1142</name>
</gene>
<accession>F9DHK2</accession>
<protein>
    <submittedName>
        <fullName evidence="1">Uncharacterized protein</fullName>
    </submittedName>
</protein>
<dbReference type="AlphaFoldDB" id="F9DHK2"/>